<dbReference type="InterPro" id="IPR029058">
    <property type="entry name" value="AB_hydrolase_fold"/>
</dbReference>
<dbReference type="Gene3D" id="3.40.50.1820">
    <property type="entry name" value="alpha/beta hydrolase"/>
    <property type="match status" value="1"/>
</dbReference>
<protein>
    <recommendedName>
        <fullName evidence="3">Alpha/beta hydrolase</fullName>
    </recommendedName>
</protein>
<reference evidence="1 2" key="1">
    <citation type="journal article" date="2019" name="Int. J. Syst. Evol. Microbiol.">
        <title>The Global Catalogue of Microorganisms (GCM) 10K type strain sequencing project: providing services to taxonomists for standard genome sequencing and annotation.</title>
        <authorList>
            <consortium name="The Broad Institute Genomics Platform"/>
            <consortium name="The Broad Institute Genome Sequencing Center for Infectious Disease"/>
            <person name="Wu L."/>
            <person name="Ma J."/>
        </authorList>
    </citation>
    <scope>NUCLEOTIDE SEQUENCE [LARGE SCALE GENOMIC DNA]</scope>
    <source>
        <strain evidence="1 2">JCM 14162</strain>
    </source>
</reference>
<evidence type="ECO:0008006" key="3">
    <source>
        <dbReference type="Google" id="ProtNLM"/>
    </source>
</evidence>
<sequence length="159" mass="17015">MVSIVHERVASIAKVKANIVAAFIMPSVAHAETIAASAVSAPAGETPIVFESNAEDRVDAFSGTLQVKENHDDHSSRFMTLRYVRFPATGDAPGSPIVYLAGGPGSSGIATAKWRCFRVFMAMREFGDVIAFYQRGTGMSNDVPLCKSPSEFSNTQISI</sequence>
<name>A0ABN1A1P8_9SPHN</name>
<dbReference type="Proteomes" id="UP001500713">
    <property type="component" value="Unassembled WGS sequence"/>
</dbReference>
<comment type="caution">
    <text evidence="1">The sequence shown here is derived from an EMBL/GenBank/DDBJ whole genome shotgun (WGS) entry which is preliminary data.</text>
</comment>
<keyword evidence="2" id="KW-1185">Reference proteome</keyword>
<dbReference type="RefSeq" id="WP_229954199.1">
    <property type="nucleotide sequence ID" value="NZ_BAAAEM010000002.1"/>
</dbReference>
<organism evidence="1 2">
    <name type="scientific">Parasphingorhabdus litoris</name>
    <dbReference type="NCBI Taxonomy" id="394733"/>
    <lineage>
        <taxon>Bacteria</taxon>
        <taxon>Pseudomonadati</taxon>
        <taxon>Pseudomonadota</taxon>
        <taxon>Alphaproteobacteria</taxon>
        <taxon>Sphingomonadales</taxon>
        <taxon>Sphingomonadaceae</taxon>
        <taxon>Parasphingorhabdus</taxon>
    </lineage>
</organism>
<dbReference type="EMBL" id="BAAAEM010000002">
    <property type="protein sequence ID" value="GAA0465401.1"/>
    <property type="molecule type" value="Genomic_DNA"/>
</dbReference>
<evidence type="ECO:0000313" key="2">
    <source>
        <dbReference type="Proteomes" id="UP001500713"/>
    </source>
</evidence>
<evidence type="ECO:0000313" key="1">
    <source>
        <dbReference type="EMBL" id="GAA0465401.1"/>
    </source>
</evidence>
<gene>
    <name evidence="1" type="ORF">GCM10009096_02470</name>
</gene>
<accession>A0ABN1A1P8</accession>
<dbReference type="SUPFAM" id="SSF53474">
    <property type="entry name" value="alpha/beta-Hydrolases"/>
    <property type="match status" value="1"/>
</dbReference>
<proteinExistence type="predicted"/>